<evidence type="ECO:0000313" key="3">
    <source>
        <dbReference type="Proteomes" id="UP000664940"/>
    </source>
</evidence>
<evidence type="ECO:0000256" key="1">
    <source>
        <dbReference type="SAM" id="Phobius"/>
    </source>
</evidence>
<comment type="caution">
    <text evidence="2">The sequence shown here is derived from an EMBL/GenBank/DDBJ whole genome shotgun (WGS) entry which is preliminary data.</text>
</comment>
<dbReference type="EMBL" id="JABVXQ010000004">
    <property type="protein sequence ID" value="KAF6112862.1"/>
    <property type="molecule type" value="Genomic_DNA"/>
</dbReference>
<reference evidence="2 3" key="1">
    <citation type="journal article" date="2020" name="Nature">
        <title>Six reference-quality genomes reveal evolution of bat adaptations.</title>
        <authorList>
            <person name="Jebb D."/>
            <person name="Huang Z."/>
            <person name="Pippel M."/>
            <person name="Hughes G.M."/>
            <person name="Lavrichenko K."/>
            <person name="Devanna P."/>
            <person name="Winkler S."/>
            <person name="Jermiin L.S."/>
            <person name="Skirmuntt E.C."/>
            <person name="Katzourakis A."/>
            <person name="Burkitt-Gray L."/>
            <person name="Ray D.A."/>
            <person name="Sullivan K.A.M."/>
            <person name="Roscito J.G."/>
            <person name="Kirilenko B.M."/>
            <person name="Davalos L.M."/>
            <person name="Corthals A.P."/>
            <person name="Power M.L."/>
            <person name="Jones G."/>
            <person name="Ransome R.D."/>
            <person name="Dechmann D.K.N."/>
            <person name="Locatelli A.G."/>
            <person name="Puechmaille S.J."/>
            <person name="Fedrigo O."/>
            <person name="Jarvis E.D."/>
            <person name="Hiller M."/>
            <person name="Vernes S.C."/>
            <person name="Myers E.W."/>
            <person name="Teeling E.C."/>
        </authorList>
    </citation>
    <scope>NUCLEOTIDE SEQUENCE [LARGE SCALE GENOMIC DNA]</scope>
    <source>
        <strain evidence="2">Bat1K_MPI-CBG_1</strain>
    </source>
</reference>
<dbReference type="Proteomes" id="UP000664940">
    <property type="component" value="Unassembled WGS sequence"/>
</dbReference>
<dbReference type="AlphaFoldDB" id="A0A834AKA8"/>
<name>A0A834AKA8_9CHIR</name>
<keyword evidence="1" id="KW-0472">Membrane</keyword>
<accession>A0A834AKA8</accession>
<keyword evidence="1" id="KW-0812">Transmembrane</keyword>
<proteinExistence type="predicted"/>
<feature type="transmembrane region" description="Helical" evidence="1">
    <location>
        <begin position="12"/>
        <end position="32"/>
    </location>
</feature>
<protein>
    <submittedName>
        <fullName evidence="2">BCL2 antagonist/killer 1</fullName>
    </submittedName>
</protein>
<sequence>MSLEATLHPTVIPGFVLTSSSVFLSLLSLGLPGQQQHPQPVREWHQLGPSGGPLGFRLPPGLVRLPAWTDRLPGPGDPLRGRLHAASLHCPVDRAEGRLGGSPGLGQRPHQERVSCSGCGSVGSVCGTKILQVMTPGGALWGSS</sequence>
<gene>
    <name evidence="2" type="ORF">HJG60_001342</name>
</gene>
<keyword evidence="1" id="KW-1133">Transmembrane helix</keyword>
<evidence type="ECO:0000313" key="2">
    <source>
        <dbReference type="EMBL" id="KAF6112862.1"/>
    </source>
</evidence>
<organism evidence="2 3">
    <name type="scientific">Phyllostomus discolor</name>
    <name type="common">pale spear-nosed bat</name>
    <dbReference type="NCBI Taxonomy" id="89673"/>
    <lineage>
        <taxon>Eukaryota</taxon>
        <taxon>Metazoa</taxon>
        <taxon>Chordata</taxon>
        <taxon>Craniata</taxon>
        <taxon>Vertebrata</taxon>
        <taxon>Euteleostomi</taxon>
        <taxon>Mammalia</taxon>
        <taxon>Eutheria</taxon>
        <taxon>Laurasiatheria</taxon>
        <taxon>Chiroptera</taxon>
        <taxon>Yangochiroptera</taxon>
        <taxon>Phyllostomidae</taxon>
        <taxon>Phyllostominae</taxon>
        <taxon>Phyllostomus</taxon>
    </lineage>
</organism>